<dbReference type="EMBL" id="CP073084">
    <property type="protein sequence ID" value="QUE54204.1"/>
    <property type="molecule type" value="Genomic_DNA"/>
</dbReference>
<dbReference type="GO" id="GO:0004386">
    <property type="term" value="F:helicase activity"/>
    <property type="evidence" value="ECO:0007669"/>
    <property type="project" value="UniProtKB-KW"/>
</dbReference>
<proteinExistence type="predicted"/>
<reference evidence="1 2" key="1">
    <citation type="submission" date="2021-04" db="EMBL/GenBank/DDBJ databases">
        <title>Complete genome sequence of a novel Streptococcus species.</title>
        <authorList>
            <person name="Teng J.L.L."/>
        </authorList>
    </citation>
    <scope>NUCLEOTIDE SEQUENCE [LARGE SCALE GENOMIC DNA]</scope>
    <source>
        <strain evidence="1 2">HKU75</strain>
    </source>
</reference>
<name>A0ABX7YLW4_9STRE</name>
<accession>A0ABX7YLW4</accession>
<keyword evidence="2" id="KW-1185">Reference proteome</keyword>
<gene>
    <name evidence="1" type="ORF">INT76_10365</name>
</gene>
<dbReference type="Proteomes" id="UP000677616">
    <property type="component" value="Chromosome"/>
</dbReference>
<evidence type="ECO:0000313" key="2">
    <source>
        <dbReference type="Proteomes" id="UP000677616"/>
    </source>
</evidence>
<keyword evidence="1" id="KW-0547">Nucleotide-binding</keyword>
<evidence type="ECO:0000313" key="1">
    <source>
        <dbReference type="EMBL" id="QUE54204.1"/>
    </source>
</evidence>
<keyword evidence="1" id="KW-0067">ATP-binding</keyword>
<protein>
    <submittedName>
        <fullName evidence="1">Helicase BlpT</fullName>
    </submittedName>
</protein>
<organism evidence="1 2">
    <name type="scientific">Streptococcus oriscaviae</name>
    <dbReference type="NCBI Taxonomy" id="2781599"/>
    <lineage>
        <taxon>Bacteria</taxon>
        <taxon>Bacillati</taxon>
        <taxon>Bacillota</taxon>
        <taxon>Bacilli</taxon>
        <taxon>Lactobacillales</taxon>
        <taxon>Streptococcaceae</taxon>
        <taxon>Streptococcus</taxon>
    </lineage>
</organism>
<keyword evidence="1" id="KW-0347">Helicase</keyword>
<dbReference type="RefSeq" id="WP_212570550.1">
    <property type="nucleotide sequence ID" value="NZ_CP073084.1"/>
</dbReference>
<sequence length="106" mass="12029">MLLQEAQRLIDHLQQCFQAMPKKGTGDELAFQEALASTLSLLARQTDCTNTVLIGLEKFYQRSSFLIGLTSLDLDESTYQAFRQYDYFHTATVKPELALYGPTVLF</sequence>
<keyword evidence="1" id="KW-0378">Hydrolase</keyword>